<name>Q10XD1_TRIEI</name>
<dbReference type="eggNOG" id="COG5512">
    <property type="taxonomic scope" value="Bacteria"/>
</dbReference>
<dbReference type="PANTHER" id="PTHR36456:SF1">
    <property type="entry name" value="UPF0232 PROTEIN SCO3875"/>
    <property type="match status" value="1"/>
</dbReference>
<gene>
    <name evidence="1" type="ordered locus">Tery_4084</name>
</gene>
<sequence length="184" mass="21249">MDFQSLNQILASLKIMERSPQQKQFQKVMECWEQLLGTLAINTQPLYIKREILYVATSSATLSTELSFQVPQLLQKLNHLLPKPLDNIRFSSAHYRTYHRNKLVDTEKNDWLEHPSMISKSEKLPLLKSTHKNQSPQTTFENWAKAVKARSQLLPICPECQSPTPPGEIQRWSVCAICATKKWS</sequence>
<protein>
    <recommendedName>
        <fullName evidence="2">DUF721 domain-containing protein</fullName>
    </recommendedName>
</protein>
<dbReference type="PANTHER" id="PTHR36456">
    <property type="entry name" value="UPF0232 PROTEIN SCO3875"/>
    <property type="match status" value="1"/>
</dbReference>
<dbReference type="AlphaFoldDB" id="Q10XD1"/>
<accession>Q10XD1</accession>
<dbReference type="OrthoDB" id="511752at2"/>
<dbReference type="EMBL" id="CP000393">
    <property type="protein sequence ID" value="ABG53093.1"/>
    <property type="molecule type" value="Genomic_DNA"/>
</dbReference>
<dbReference type="HOGENOM" id="CLU_127714_0_0_3"/>
<dbReference type="KEGG" id="ter:Tery_4084"/>
<reference evidence="1" key="1">
    <citation type="submission" date="2006-06" db="EMBL/GenBank/DDBJ databases">
        <title>Complete sequence of Trichodesmium erythraeum IMS101.</title>
        <authorList>
            <consortium name="US DOE Joint Genome Institute"/>
            <person name="Copeland A."/>
            <person name="Lucas S."/>
            <person name="Lapidus A."/>
            <person name="Barry K."/>
            <person name="Detter J.C."/>
            <person name="Glavina del Rio T."/>
            <person name="Hammon N."/>
            <person name="Israni S."/>
            <person name="Dalin E."/>
            <person name="Tice H."/>
            <person name="Pitluck S."/>
            <person name="Kiss H."/>
            <person name="Munk A.C."/>
            <person name="Brettin T."/>
            <person name="Bruce D."/>
            <person name="Han C."/>
            <person name="Tapia R."/>
            <person name="Gilna P."/>
            <person name="Schmutz J."/>
            <person name="Larimer F."/>
            <person name="Land M."/>
            <person name="Hauser L."/>
            <person name="Kyrpides N."/>
            <person name="Kim E."/>
            <person name="Richardson P."/>
        </authorList>
    </citation>
    <scope>NUCLEOTIDE SEQUENCE [LARGE SCALE GENOMIC DNA]</scope>
    <source>
        <strain evidence="1">IMS101</strain>
    </source>
</reference>
<evidence type="ECO:0000313" key="1">
    <source>
        <dbReference type="EMBL" id="ABG53093.1"/>
    </source>
</evidence>
<dbReference type="STRING" id="203124.Tery_4084"/>
<dbReference type="InterPro" id="IPR007922">
    <property type="entry name" value="DciA-like"/>
</dbReference>
<evidence type="ECO:0008006" key="2">
    <source>
        <dbReference type="Google" id="ProtNLM"/>
    </source>
</evidence>
<proteinExistence type="predicted"/>
<dbReference type="Pfam" id="PF05258">
    <property type="entry name" value="DciA"/>
    <property type="match status" value="1"/>
</dbReference>
<organism evidence="1">
    <name type="scientific">Trichodesmium erythraeum (strain IMS101)</name>
    <dbReference type="NCBI Taxonomy" id="203124"/>
    <lineage>
        <taxon>Bacteria</taxon>
        <taxon>Bacillati</taxon>
        <taxon>Cyanobacteriota</taxon>
        <taxon>Cyanophyceae</taxon>
        <taxon>Oscillatoriophycideae</taxon>
        <taxon>Oscillatoriales</taxon>
        <taxon>Microcoleaceae</taxon>
        <taxon>Trichodesmium</taxon>
    </lineage>
</organism>
<dbReference type="RefSeq" id="WP_011613423.1">
    <property type="nucleotide sequence ID" value="NC_008312.1"/>
</dbReference>